<proteinExistence type="predicted"/>
<accession>A0A3S2TWW4</accession>
<evidence type="ECO:0000313" key="1">
    <source>
        <dbReference type="EMBL" id="RVT61680.1"/>
    </source>
</evidence>
<dbReference type="EMBL" id="RZTZ01000005">
    <property type="protein sequence ID" value="RVT61680.1"/>
    <property type="molecule type" value="Genomic_DNA"/>
</dbReference>
<dbReference type="AlphaFoldDB" id="A0A3S2TWW4"/>
<dbReference type="InterPro" id="IPR052927">
    <property type="entry name" value="DCC_oxidoreductase"/>
</dbReference>
<sequence length="129" mass="15191">MKAVILFDGVCNLCNGAVQFIIKRDPDAYFSFAPLQEEKGQQLLRPFNKELSMNSVILIENGRLYERSAAALQICRHLRGAWKLLYVFKIIPSFLRDPLYNYVARNRYKWFGKKDHCMLPTKDTRKRFL</sequence>
<protein>
    <submittedName>
        <fullName evidence="1">Thiol-disulfide oxidoreductase DCC family protein</fullName>
    </submittedName>
</protein>
<evidence type="ECO:0000313" key="2">
    <source>
        <dbReference type="Proteomes" id="UP000288024"/>
    </source>
</evidence>
<dbReference type="RefSeq" id="WP_127739135.1">
    <property type="nucleotide sequence ID" value="NZ_JASPBW010000003.1"/>
</dbReference>
<gene>
    <name evidence="1" type="ORF">EM808_15140</name>
</gene>
<dbReference type="PANTHER" id="PTHR33639:SF2">
    <property type="entry name" value="DUF393 DOMAIN-CONTAINING PROTEIN"/>
    <property type="match status" value="1"/>
</dbReference>
<dbReference type="GO" id="GO:0015035">
    <property type="term" value="F:protein-disulfide reductase activity"/>
    <property type="evidence" value="ECO:0007669"/>
    <property type="project" value="InterPro"/>
</dbReference>
<dbReference type="GeneID" id="87616718"/>
<name>A0A3S2TWW4_9BACI</name>
<dbReference type="Pfam" id="PF04134">
    <property type="entry name" value="DCC1-like"/>
    <property type="match status" value="1"/>
</dbReference>
<dbReference type="Proteomes" id="UP000288024">
    <property type="component" value="Unassembled WGS sequence"/>
</dbReference>
<keyword evidence="2" id="KW-1185">Reference proteome</keyword>
<comment type="caution">
    <text evidence="1">The sequence shown here is derived from an EMBL/GenBank/DDBJ whole genome shotgun (WGS) entry which is preliminary data.</text>
</comment>
<reference evidence="1 2" key="1">
    <citation type="submission" date="2019-01" db="EMBL/GenBank/DDBJ databases">
        <title>Bacillus sp. M5HDSG1-1, whole genome shotgun sequence.</title>
        <authorList>
            <person name="Tuo L."/>
        </authorList>
    </citation>
    <scope>NUCLEOTIDE SEQUENCE [LARGE SCALE GENOMIC DNA]</scope>
    <source>
        <strain evidence="1 2">M5HDSG1-1</strain>
    </source>
</reference>
<dbReference type="InterPro" id="IPR007263">
    <property type="entry name" value="DCC1-like"/>
</dbReference>
<organism evidence="1 2">
    <name type="scientific">Niallia taxi</name>
    <dbReference type="NCBI Taxonomy" id="2499688"/>
    <lineage>
        <taxon>Bacteria</taxon>
        <taxon>Bacillati</taxon>
        <taxon>Bacillota</taxon>
        <taxon>Bacilli</taxon>
        <taxon>Bacillales</taxon>
        <taxon>Bacillaceae</taxon>
        <taxon>Niallia</taxon>
    </lineage>
</organism>
<dbReference type="PANTHER" id="PTHR33639">
    <property type="entry name" value="THIOL-DISULFIDE OXIDOREDUCTASE DCC"/>
    <property type="match status" value="1"/>
</dbReference>